<reference evidence="1" key="1">
    <citation type="submission" date="2023-02" db="EMBL/GenBank/DDBJ databases">
        <title>Identification and recombinant expression of a fungal hydrolase from Papiliotrema laurentii that hydrolyzes apple cutin and clears colloidal polyester polyurethane.</title>
        <authorList>
            <consortium name="DOE Joint Genome Institute"/>
            <person name="Roman V.A."/>
            <person name="Bojanowski C."/>
            <person name="Crable B.R."/>
            <person name="Wagner D.N."/>
            <person name="Hung C.S."/>
            <person name="Nadeau L.J."/>
            <person name="Schratz L."/>
            <person name="Haridas S."/>
            <person name="Pangilinan J."/>
            <person name="Lipzen A."/>
            <person name="Na H."/>
            <person name="Yan M."/>
            <person name="Ng V."/>
            <person name="Grigoriev I.V."/>
            <person name="Spatafora J.W."/>
            <person name="Barlow D."/>
            <person name="Biffinger J."/>
            <person name="Kelley-Loughnane N."/>
            <person name="Varaljay V.A."/>
            <person name="Crookes-Goodson W.J."/>
        </authorList>
    </citation>
    <scope>NUCLEOTIDE SEQUENCE</scope>
    <source>
        <strain evidence="1">5307AH</strain>
    </source>
</reference>
<dbReference type="EMBL" id="JAODAN010000010">
    <property type="protein sequence ID" value="KAK1921497.1"/>
    <property type="molecule type" value="Genomic_DNA"/>
</dbReference>
<name>A0AAD9CSS7_PAPLA</name>
<comment type="caution">
    <text evidence="1">The sequence shown here is derived from an EMBL/GenBank/DDBJ whole genome shotgun (WGS) entry which is preliminary data.</text>
</comment>
<organism evidence="1 2">
    <name type="scientific">Papiliotrema laurentii</name>
    <name type="common">Cryptococcus laurentii</name>
    <dbReference type="NCBI Taxonomy" id="5418"/>
    <lineage>
        <taxon>Eukaryota</taxon>
        <taxon>Fungi</taxon>
        <taxon>Dikarya</taxon>
        <taxon>Basidiomycota</taxon>
        <taxon>Agaricomycotina</taxon>
        <taxon>Tremellomycetes</taxon>
        <taxon>Tremellales</taxon>
        <taxon>Rhynchogastremaceae</taxon>
        <taxon>Papiliotrema</taxon>
    </lineage>
</organism>
<accession>A0AAD9CSS7</accession>
<evidence type="ECO:0000313" key="1">
    <source>
        <dbReference type="EMBL" id="KAK1921497.1"/>
    </source>
</evidence>
<protein>
    <recommendedName>
        <fullName evidence="3">Polyketide cyclase</fullName>
    </recommendedName>
</protein>
<dbReference type="AlphaFoldDB" id="A0AAD9CSS7"/>
<dbReference type="SUPFAM" id="SSF55961">
    <property type="entry name" value="Bet v1-like"/>
    <property type="match status" value="1"/>
</dbReference>
<evidence type="ECO:0000313" key="2">
    <source>
        <dbReference type="Proteomes" id="UP001182556"/>
    </source>
</evidence>
<dbReference type="Gene3D" id="3.30.530.20">
    <property type="match status" value="1"/>
</dbReference>
<dbReference type="Proteomes" id="UP001182556">
    <property type="component" value="Unassembled WGS sequence"/>
</dbReference>
<sequence length="203" mass="22298">MTADVIWPEKYLPGTTDNYVSNETIVKGLSATDIWPLLADITRWESYYHNCADITPPRSGPFLEQGDEFSFSTFGYPALSSKVHESVPPASGQPARLAWSAAQDGPAESAIDVYHAWIVEDLEGDRVRILTQESQIGQPAAQLAKSRPNAMLNGHQDWLDGLTREDVPDTASANAGLSPHENTRFWIALSSTSTLDVKALERL</sequence>
<evidence type="ECO:0008006" key="3">
    <source>
        <dbReference type="Google" id="ProtNLM"/>
    </source>
</evidence>
<dbReference type="InterPro" id="IPR023393">
    <property type="entry name" value="START-like_dom_sf"/>
</dbReference>
<gene>
    <name evidence="1" type="ORF">DB88DRAFT_542332</name>
</gene>
<proteinExistence type="predicted"/>
<keyword evidence="2" id="KW-1185">Reference proteome</keyword>